<dbReference type="Proteomes" id="UP000530424">
    <property type="component" value="Unassembled WGS sequence"/>
</dbReference>
<feature type="transmembrane region" description="Helical" evidence="7">
    <location>
        <begin position="333"/>
        <end position="352"/>
    </location>
</feature>
<dbReference type="AlphaFoldDB" id="A0A853BXU9"/>
<evidence type="ECO:0000256" key="4">
    <source>
        <dbReference type="ARBA" id="ARBA00022989"/>
    </source>
</evidence>
<dbReference type="RefSeq" id="WP_179666665.1">
    <property type="nucleotide sequence ID" value="NZ_JACCFP010000001.1"/>
</dbReference>
<evidence type="ECO:0000256" key="6">
    <source>
        <dbReference type="ARBA" id="ARBA00034125"/>
    </source>
</evidence>
<comment type="caution">
    <text evidence="10">The sequence shown here is derived from an EMBL/GenBank/DDBJ whole genome shotgun (WGS) entry which is preliminary data.</text>
</comment>
<comment type="similarity">
    <text evidence="6">Belongs to the ThrE exporter (TC 2.A.79) family.</text>
</comment>
<keyword evidence="2" id="KW-1003">Cell membrane</keyword>
<dbReference type="GO" id="GO:0015744">
    <property type="term" value="P:succinate transport"/>
    <property type="evidence" value="ECO:0007669"/>
    <property type="project" value="TreeGrafter"/>
</dbReference>
<evidence type="ECO:0000256" key="1">
    <source>
        <dbReference type="ARBA" id="ARBA00004651"/>
    </source>
</evidence>
<feature type="domain" description="Threonine/Serine exporter ThrE" evidence="9">
    <location>
        <begin position="289"/>
        <end position="416"/>
    </location>
</feature>
<evidence type="ECO:0000259" key="8">
    <source>
        <dbReference type="Pfam" id="PF06738"/>
    </source>
</evidence>
<organism evidence="10 11">
    <name type="scientific">Nocardioides thalensis</name>
    <dbReference type="NCBI Taxonomy" id="1914755"/>
    <lineage>
        <taxon>Bacteria</taxon>
        <taxon>Bacillati</taxon>
        <taxon>Actinomycetota</taxon>
        <taxon>Actinomycetes</taxon>
        <taxon>Propionibacteriales</taxon>
        <taxon>Nocardioidaceae</taxon>
        <taxon>Nocardioides</taxon>
    </lineage>
</organism>
<dbReference type="EMBL" id="JACCFP010000001">
    <property type="protein sequence ID" value="NYJ00019.1"/>
    <property type="molecule type" value="Genomic_DNA"/>
</dbReference>
<name>A0A853BXU9_9ACTN</name>
<sequence>MPDSRPDAPDARQLAQTLDFCLRVGEVLLSSGAGAADVTATMRAVAQSLGVRNPQVDVTFTSLAMSVQTLPDDPPVLQIRSVNQREIDYEDLTRVDHLVRDVVAGRVELTDARARIARIVSSGHARHRWAATVGWGVMCAGIGLQLGGTAAVIAVAFVAAVAIDRSQHAMTKRRVPFFYQQIAGGAIATVLAAVGTRVAEPVVHLDASLVVSANIIMLLAGIGFMGAIQDALSGFYVTGVARLLEAILATAGIIAGVTGGLSLAATVGFELPALEPARTDLVGVSVAAVGAGVGAAAFAFASYAPLRTLVPIGLLAAVALVVTEVVAQQDFGRPWSTGAAAFAVGLVSYTVSGRLRVPPLVVVVPAIVPLLPGLSIYRGLSLLSAEDNPAVGAGLFALVTAISVAIALAAGVILGEYVAQPVKREARRVENRLAGPRLVGVTRTKVRDGWRRRRTSDRPASGD</sequence>
<dbReference type="Pfam" id="PF12821">
    <property type="entry name" value="ThrE_2"/>
    <property type="match status" value="1"/>
</dbReference>
<reference evidence="10 11" key="1">
    <citation type="submission" date="2020-07" db="EMBL/GenBank/DDBJ databases">
        <title>Sequencing the genomes of 1000 actinobacteria strains.</title>
        <authorList>
            <person name="Klenk H.-P."/>
        </authorList>
    </citation>
    <scope>NUCLEOTIDE SEQUENCE [LARGE SCALE GENOMIC DNA]</scope>
    <source>
        <strain evidence="10 11">DSM 103833</strain>
    </source>
</reference>
<dbReference type="PANTHER" id="PTHR34390">
    <property type="entry name" value="UPF0442 PROTEIN YJJB-RELATED"/>
    <property type="match status" value="1"/>
</dbReference>
<gene>
    <name evidence="10" type="ORF">HNR19_000717</name>
</gene>
<evidence type="ECO:0000313" key="10">
    <source>
        <dbReference type="EMBL" id="NYJ00019.1"/>
    </source>
</evidence>
<dbReference type="InterPro" id="IPR050539">
    <property type="entry name" value="ThrE_Dicarb/AminoAcid_Exp"/>
</dbReference>
<evidence type="ECO:0000256" key="2">
    <source>
        <dbReference type="ARBA" id="ARBA00022475"/>
    </source>
</evidence>
<comment type="subcellular location">
    <subcellularLocation>
        <location evidence="1">Cell membrane</location>
        <topology evidence="1">Multi-pass membrane protein</topology>
    </subcellularLocation>
</comment>
<dbReference type="InterPro" id="IPR010619">
    <property type="entry name" value="ThrE-like_N"/>
</dbReference>
<evidence type="ECO:0000313" key="11">
    <source>
        <dbReference type="Proteomes" id="UP000530424"/>
    </source>
</evidence>
<evidence type="ECO:0000259" key="9">
    <source>
        <dbReference type="Pfam" id="PF12821"/>
    </source>
</evidence>
<proteinExistence type="inferred from homology"/>
<keyword evidence="4 7" id="KW-1133">Transmembrane helix</keyword>
<feature type="transmembrane region" description="Helical" evidence="7">
    <location>
        <begin position="392"/>
        <end position="418"/>
    </location>
</feature>
<evidence type="ECO:0000256" key="3">
    <source>
        <dbReference type="ARBA" id="ARBA00022692"/>
    </source>
</evidence>
<feature type="transmembrane region" description="Helical" evidence="7">
    <location>
        <begin position="359"/>
        <end position="380"/>
    </location>
</feature>
<keyword evidence="11" id="KW-1185">Reference proteome</keyword>
<accession>A0A853BXU9</accession>
<feature type="transmembrane region" description="Helical" evidence="7">
    <location>
        <begin position="281"/>
        <end position="301"/>
    </location>
</feature>
<keyword evidence="3 7" id="KW-0812">Transmembrane</keyword>
<dbReference type="GO" id="GO:0005886">
    <property type="term" value="C:plasma membrane"/>
    <property type="evidence" value="ECO:0007669"/>
    <property type="project" value="UniProtKB-SubCell"/>
</dbReference>
<feature type="transmembrane region" description="Helical" evidence="7">
    <location>
        <begin position="240"/>
        <end position="269"/>
    </location>
</feature>
<keyword evidence="5 7" id="KW-0472">Membrane</keyword>
<dbReference type="InterPro" id="IPR024528">
    <property type="entry name" value="ThrE_2"/>
</dbReference>
<dbReference type="Pfam" id="PF06738">
    <property type="entry name" value="ThrE"/>
    <property type="match status" value="1"/>
</dbReference>
<dbReference type="GO" id="GO:0022857">
    <property type="term" value="F:transmembrane transporter activity"/>
    <property type="evidence" value="ECO:0007669"/>
    <property type="project" value="InterPro"/>
</dbReference>
<dbReference type="PANTHER" id="PTHR34390:SF2">
    <property type="entry name" value="SUCCINATE TRANSPORTER SUBUNIT YJJP-RELATED"/>
    <property type="match status" value="1"/>
</dbReference>
<feature type="transmembrane region" description="Helical" evidence="7">
    <location>
        <begin position="308"/>
        <end position="327"/>
    </location>
</feature>
<evidence type="ECO:0000256" key="5">
    <source>
        <dbReference type="ARBA" id="ARBA00023136"/>
    </source>
</evidence>
<protein>
    <submittedName>
        <fullName evidence="10">Uncharacterized membrane protein YjjP (DUF1212 family)</fullName>
    </submittedName>
</protein>
<feature type="transmembrane region" description="Helical" evidence="7">
    <location>
        <begin position="175"/>
        <end position="195"/>
    </location>
</feature>
<evidence type="ECO:0000256" key="7">
    <source>
        <dbReference type="SAM" id="Phobius"/>
    </source>
</evidence>
<feature type="transmembrane region" description="Helical" evidence="7">
    <location>
        <begin position="207"/>
        <end position="228"/>
    </location>
</feature>
<feature type="transmembrane region" description="Helical" evidence="7">
    <location>
        <begin position="135"/>
        <end position="163"/>
    </location>
</feature>
<feature type="domain" description="Threonine/serine exporter-like N-terminal" evidence="8">
    <location>
        <begin position="19"/>
        <end position="263"/>
    </location>
</feature>